<dbReference type="EMBL" id="AJWJ01000142">
    <property type="protein sequence ID" value="KAF2074534.1"/>
    <property type="molecule type" value="Genomic_DNA"/>
</dbReference>
<protein>
    <submittedName>
        <fullName evidence="2">Uncharacterized protein</fullName>
    </submittedName>
</protein>
<name>A0A8J4V809_9MYCE</name>
<dbReference type="AlphaFoldDB" id="A0A8J4V809"/>
<sequence length="119" mass="13693">MSNYLFPIRDEGGGEENEKPIIHGHAPTEKDMPGMTCYQNGYHPSRWELAQVFLNGIWKPSKFKSILQYKNRTRLDLKLNDTCSDATLWHQNKNENVTLYDLMKQNGGKPLVLMCGSFT</sequence>
<dbReference type="OrthoDB" id="10404622at2759"/>
<comment type="caution">
    <text evidence="2">The sequence shown here is derived from an EMBL/GenBank/DDBJ whole genome shotgun (WGS) entry which is preliminary data.</text>
</comment>
<accession>A0A8J4V809</accession>
<dbReference type="Proteomes" id="UP000695562">
    <property type="component" value="Unassembled WGS sequence"/>
</dbReference>
<evidence type="ECO:0000313" key="2">
    <source>
        <dbReference type="EMBL" id="KAF2074534.1"/>
    </source>
</evidence>
<gene>
    <name evidence="2" type="ORF">CYY_004161</name>
</gene>
<reference evidence="2" key="1">
    <citation type="submission" date="2020-01" db="EMBL/GenBank/DDBJ databases">
        <title>Development of genomics and gene disruption for Polysphondylium violaceum indicates a role for the polyketide synthase stlB in stalk morphogenesis.</title>
        <authorList>
            <person name="Narita B."/>
            <person name="Kawabe Y."/>
            <person name="Kin K."/>
            <person name="Saito T."/>
            <person name="Gibbs R."/>
            <person name="Kuspa A."/>
            <person name="Muzny D."/>
            <person name="Queller D."/>
            <person name="Richards S."/>
            <person name="Strassman J."/>
            <person name="Sucgang R."/>
            <person name="Worley K."/>
            <person name="Schaap P."/>
        </authorList>
    </citation>
    <scope>NUCLEOTIDE SEQUENCE</scope>
    <source>
        <strain evidence="2">QSvi11</strain>
    </source>
</reference>
<evidence type="ECO:0000256" key="1">
    <source>
        <dbReference type="SAM" id="MobiDB-lite"/>
    </source>
</evidence>
<organism evidence="2 3">
    <name type="scientific">Polysphondylium violaceum</name>
    <dbReference type="NCBI Taxonomy" id="133409"/>
    <lineage>
        <taxon>Eukaryota</taxon>
        <taxon>Amoebozoa</taxon>
        <taxon>Evosea</taxon>
        <taxon>Eumycetozoa</taxon>
        <taxon>Dictyostelia</taxon>
        <taxon>Dictyosteliales</taxon>
        <taxon>Dictyosteliaceae</taxon>
        <taxon>Polysphondylium</taxon>
    </lineage>
</organism>
<proteinExistence type="predicted"/>
<evidence type="ECO:0000313" key="3">
    <source>
        <dbReference type="Proteomes" id="UP000695562"/>
    </source>
</evidence>
<feature type="region of interest" description="Disordered" evidence="1">
    <location>
        <begin position="9"/>
        <end position="32"/>
    </location>
</feature>
<keyword evidence="3" id="KW-1185">Reference proteome</keyword>